<feature type="signal peptide" evidence="2">
    <location>
        <begin position="1"/>
        <end position="22"/>
    </location>
</feature>
<dbReference type="PANTHER" id="PTHR34220:SF7">
    <property type="entry name" value="SENSOR HISTIDINE KINASE YPDA"/>
    <property type="match status" value="1"/>
</dbReference>
<feature type="transmembrane region" description="Helical" evidence="1">
    <location>
        <begin position="263"/>
        <end position="281"/>
    </location>
</feature>
<evidence type="ECO:0000259" key="3">
    <source>
        <dbReference type="Pfam" id="PF06580"/>
    </source>
</evidence>
<name>A0A3N5Y1A6_9ALTE</name>
<organism evidence="4 5">
    <name type="scientific">Alteromonas sediminis</name>
    <dbReference type="NCBI Taxonomy" id="2259342"/>
    <lineage>
        <taxon>Bacteria</taxon>
        <taxon>Pseudomonadati</taxon>
        <taxon>Pseudomonadota</taxon>
        <taxon>Gammaproteobacteria</taxon>
        <taxon>Alteromonadales</taxon>
        <taxon>Alteromonadaceae</taxon>
        <taxon>Alteromonas/Salinimonas group</taxon>
        <taxon>Alteromonas</taxon>
    </lineage>
</organism>
<comment type="caution">
    <text evidence="4">The sequence shown here is derived from an EMBL/GenBank/DDBJ whole genome shotgun (WGS) entry which is preliminary data.</text>
</comment>
<dbReference type="PANTHER" id="PTHR34220">
    <property type="entry name" value="SENSOR HISTIDINE KINASE YPDA"/>
    <property type="match status" value="1"/>
</dbReference>
<keyword evidence="2" id="KW-0732">Signal</keyword>
<sequence>MHLFTKYLFFLFLLFTYSNINAEQPQSFKFYAQESPNWSKPTIESSNWLEFDRNVRAYPKSGIFWLEIPISLEIERPPQKDWELTVHMLAAYDVYFNDELIGNNGMPSMHIEGEQPGMVWNSFLVPDHMIKAGHHKLRFKASTHYSEPNMKLTREIWLKPYDAESKYIRVWSLIPALLVSIASVVGLYFLFLFFSDDKQYEHLIFFVLLQGMMVYGYAIQWDHLVGYDYSSEITNLLVEQFSSITVLYSLPIYFLLKHKVAYWWVWIIGASFTTVIAMNYVDLSDEKILWGCSFLLSLYISIWYGALKQSRFWLESMGIAVCLVAIFMQNLEDLFIYFPILFSFILLTQAINTRERRIALKEAEYIQAKLNAELLKKHIQPHFLLNTLTSLMEWVETDVDKSMNFIALLGDEFRMMAQMSNKRLVPLSSEIDLCEKHLSLMSMRLDCECELSKNICNGQVLIPPGILHTLIENAFTHNVFTEQKLIFQLIQTKVSLTEYSIRLTTPKSKNRTSEFRKIGAGTGTKYIEARLNQCFGKHWQFSVDETEETFTTDIRINYLKIKQ</sequence>
<dbReference type="EMBL" id="RPOK01000002">
    <property type="protein sequence ID" value="RPJ67382.1"/>
    <property type="molecule type" value="Genomic_DNA"/>
</dbReference>
<keyword evidence="1" id="KW-1133">Transmembrane helix</keyword>
<evidence type="ECO:0000313" key="5">
    <source>
        <dbReference type="Proteomes" id="UP000275281"/>
    </source>
</evidence>
<dbReference type="InterPro" id="IPR010559">
    <property type="entry name" value="Sig_transdc_His_kin_internal"/>
</dbReference>
<keyword evidence="1" id="KW-0812">Transmembrane</keyword>
<feature type="chain" id="PRO_5018058375" description="Signal transduction histidine kinase internal region domain-containing protein" evidence="2">
    <location>
        <begin position="23"/>
        <end position="563"/>
    </location>
</feature>
<dbReference type="RefSeq" id="WP_124027282.1">
    <property type="nucleotide sequence ID" value="NZ_JBHRSN010000015.1"/>
</dbReference>
<dbReference type="Pfam" id="PF06580">
    <property type="entry name" value="His_kinase"/>
    <property type="match status" value="1"/>
</dbReference>
<dbReference type="InterPro" id="IPR050640">
    <property type="entry name" value="Bact_2-comp_sensor_kinase"/>
</dbReference>
<feature type="domain" description="Signal transduction histidine kinase internal region" evidence="3">
    <location>
        <begin position="373"/>
        <end position="446"/>
    </location>
</feature>
<keyword evidence="5" id="KW-1185">Reference proteome</keyword>
<keyword evidence="1" id="KW-0472">Membrane</keyword>
<dbReference type="AlphaFoldDB" id="A0A3N5Y1A6"/>
<reference evidence="4 5" key="1">
    <citation type="submission" date="2018-11" db="EMBL/GenBank/DDBJ databases">
        <authorList>
            <person name="Ye M.-Q."/>
            <person name="Du Z.-J."/>
        </authorList>
    </citation>
    <scope>NUCLEOTIDE SEQUENCE [LARGE SCALE GENOMIC DNA]</scope>
    <source>
        <strain evidence="4 5">U0105</strain>
    </source>
</reference>
<accession>A0A3N5Y1A6</accession>
<dbReference type="GO" id="GO:0000155">
    <property type="term" value="F:phosphorelay sensor kinase activity"/>
    <property type="evidence" value="ECO:0007669"/>
    <property type="project" value="InterPro"/>
</dbReference>
<evidence type="ECO:0000256" key="2">
    <source>
        <dbReference type="SAM" id="SignalP"/>
    </source>
</evidence>
<dbReference type="OrthoDB" id="625140at2"/>
<feature type="transmembrane region" description="Helical" evidence="1">
    <location>
        <begin position="170"/>
        <end position="191"/>
    </location>
</feature>
<dbReference type="Proteomes" id="UP000275281">
    <property type="component" value="Unassembled WGS sequence"/>
</dbReference>
<feature type="transmembrane region" description="Helical" evidence="1">
    <location>
        <begin position="287"/>
        <end position="305"/>
    </location>
</feature>
<proteinExistence type="predicted"/>
<evidence type="ECO:0000313" key="4">
    <source>
        <dbReference type="EMBL" id="RPJ67382.1"/>
    </source>
</evidence>
<feature type="transmembrane region" description="Helical" evidence="1">
    <location>
        <begin position="312"/>
        <end position="328"/>
    </location>
</feature>
<feature type="transmembrane region" description="Helical" evidence="1">
    <location>
        <begin position="233"/>
        <end position="256"/>
    </location>
</feature>
<feature type="transmembrane region" description="Helical" evidence="1">
    <location>
        <begin position="203"/>
        <end position="221"/>
    </location>
</feature>
<evidence type="ECO:0000256" key="1">
    <source>
        <dbReference type="SAM" id="Phobius"/>
    </source>
</evidence>
<gene>
    <name evidence="4" type="ORF">DRW07_07615</name>
</gene>
<feature type="transmembrane region" description="Helical" evidence="1">
    <location>
        <begin position="334"/>
        <end position="351"/>
    </location>
</feature>
<dbReference type="GO" id="GO:0016020">
    <property type="term" value="C:membrane"/>
    <property type="evidence" value="ECO:0007669"/>
    <property type="project" value="InterPro"/>
</dbReference>
<protein>
    <recommendedName>
        <fullName evidence="3">Signal transduction histidine kinase internal region domain-containing protein</fullName>
    </recommendedName>
</protein>